<dbReference type="InterPro" id="IPR011009">
    <property type="entry name" value="Kinase-like_dom_sf"/>
</dbReference>
<dbReference type="GO" id="GO:0004674">
    <property type="term" value="F:protein serine/threonine kinase activity"/>
    <property type="evidence" value="ECO:0007669"/>
    <property type="project" value="UniProtKB-EC"/>
</dbReference>
<gene>
    <name evidence="9" type="primary">pkn1_4</name>
    <name evidence="9" type="ORF">Pr1d_43590</name>
</gene>
<dbReference type="AlphaFoldDB" id="A0A5B9QGI2"/>
<evidence type="ECO:0000256" key="1">
    <source>
        <dbReference type="ARBA" id="ARBA00022679"/>
    </source>
</evidence>
<dbReference type="EMBL" id="CP042913">
    <property type="protein sequence ID" value="QEG37019.1"/>
    <property type="molecule type" value="Genomic_DNA"/>
</dbReference>
<evidence type="ECO:0000259" key="8">
    <source>
        <dbReference type="PROSITE" id="PS50011"/>
    </source>
</evidence>
<dbReference type="PANTHER" id="PTHR43289:SF6">
    <property type="entry name" value="SERINE_THREONINE-PROTEIN KINASE NEKL-3"/>
    <property type="match status" value="1"/>
</dbReference>
<dbReference type="KEGG" id="bgok:Pr1d_43590"/>
<dbReference type="RefSeq" id="WP_148075302.1">
    <property type="nucleotide sequence ID" value="NZ_CP042913.1"/>
</dbReference>
<dbReference type="SMART" id="SM00028">
    <property type="entry name" value="TPR"/>
    <property type="match status" value="4"/>
</dbReference>
<dbReference type="Gene3D" id="1.25.40.10">
    <property type="entry name" value="Tetratricopeptide repeat domain"/>
    <property type="match status" value="2"/>
</dbReference>
<feature type="repeat" description="TPR" evidence="5">
    <location>
        <begin position="601"/>
        <end position="634"/>
    </location>
</feature>
<dbReference type="PROSITE" id="PS50005">
    <property type="entry name" value="TPR"/>
    <property type="match status" value="1"/>
</dbReference>
<keyword evidence="3 9" id="KW-0418">Kinase</keyword>
<evidence type="ECO:0000256" key="6">
    <source>
        <dbReference type="PROSITE-ProRule" id="PRU10141"/>
    </source>
</evidence>
<keyword evidence="5" id="KW-0802">TPR repeat</keyword>
<dbReference type="OrthoDB" id="258731at2"/>
<dbReference type="GO" id="GO:0005524">
    <property type="term" value="F:ATP binding"/>
    <property type="evidence" value="ECO:0007669"/>
    <property type="project" value="UniProtKB-UniRule"/>
</dbReference>
<dbReference type="Pfam" id="PF13176">
    <property type="entry name" value="TPR_7"/>
    <property type="match status" value="1"/>
</dbReference>
<keyword evidence="10" id="KW-1185">Reference proteome</keyword>
<dbReference type="InterPro" id="IPR017441">
    <property type="entry name" value="Protein_kinase_ATP_BS"/>
</dbReference>
<keyword evidence="7" id="KW-0812">Transmembrane</keyword>
<dbReference type="InterPro" id="IPR019734">
    <property type="entry name" value="TPR_rpt"/>
</dbReference>
<dbReference type="Gene3D" id="3.30.200.20">
    <property type="entry name" value="Phosphorylase Kinase, domain 1"/>
    <property type="match status" value="1"/>
</dbReference>
<dbReference type="Pfam" id="PF13181">
    <property type="entry name" value="TPR_8"/>
    <property type="match status" value="1"/>
</dbReference>
<proteinExistence type="predicted"/>
<dbReference type="PANTHER" id="PTHR43289">
    <property type="entry name" value="MITOGEN-ACTIVATED PROTEIN KINASE KINASE KINASE 20-RELATED"/>
    <property type="match status" value="1"/>
</dbReference>
<organism evidence="9 10">
    <name type="scientific">Bythopirellula goksoeyrii</name>
    <dbReference type="NCBI Taxonomy" id="1400387"/>
    <lineage>
        <taxon>Bacteria</taxon>
        <taxon>Pseudomonadati</taxon>
        <taxon>Planctomycetota</taxon>
        <taxon>Planctomycetia</taxon>
        <taxon>Pirellulales</taxon>
        <taxon>Lacipirellulaceae</taxon>
        <taxon>Bythopirellula</taxon>
    </lineage>
</organism>
<dbReference type="PROSITE" id="PS00107">
    <property type="entry name" value="PROTEIN_KINASE_ATP"/>
    <property type="match status" value="1"/>
</dbReference>
<evidence type="ECO:0000256" key="7">
    <source>
        <dbReference type="SAM" id="Phobius"/>
    </source>
</evidence>
<dbReference type="SUPFAM" id="SSF48452">
    <property type="entry name" value="TPR-like"/>
    <property type="match status" value="1"/>
</dbReference>
<keyword evidence="2 6" id="KW-0547">Nucleotide-binding</keyword>
<dbReference type="InterPro" id="IPR000719">
    <property type="entry name" value="Prot_kinase_dom"/>
</dbReference>
<keyword evidence="1 9" id="KW-0808">Transferase</keyword>
<feature type="transmembrane region" description="Helical" evidence="7">
    <location>
        <begin position="403"/>
        <end position="425"/>
    </location>
</feature>
<evidence type="ECO:0000256" key="2">
    <source>
        <dbReference type="ARBA" id="ARBA00022741"/>
    </source>
</evidence>
<feature type="binding site" evidence="6">
    <location>
        <position position="109"/>
    </location>
    <ligand>
        <name>ATP</name>
        <dbReference type="ChEBI" id="CHEBI:30616"/>
    </ligand>
</feature>
<dbReference type="CDD" id="cd14014">
    <property type="entry name" value="STKc_PknB_like"/>
    <property type="match status" value="1"/>
</dbReference>
<keyword evidence="4 6" id="KW-0067">ATP-binding</keyword>
<dbReference type="PROSITE" id="PS00108">
    <property type="entry name" value="PROTEIN_KINASE_ST"/>
    <property type="match status" value="1"/>
</dbReference>
<keyword evidence="7" id="KW-1133">Transmembrane helix</keyword>
<keyword evidence="7" id="KW-0472">Membrane</keyword>
<protein>
    <submittedName>
        <fullName evidence="9">Serine/threonine-protein kinase Pkn1</fullName>
        <ecNumber evidence="9">2.7.11.1</ecNumber>
    </submittedName>
</protein>
<sequence>MSNAKSVFLQAIEIDDPTDREAYVDEECQGDSSLREEVVRLLNAARGAGDFMAEPALNLGETATLSPIAERPGAQVGPYKLMEQIGEGGFGLVFLAIQEQPVRRKVALKIIKPGMDSREVIARFEAERQALALMDHPNIAKVFDAGATAATRPYFVMELVRGVPITTYCDQHLLSSRERLDLFLSVCMAIQHAHQKGIIHRDVKPSNILVTLHDGQPLVKVIDFGVAKALSQKLTDQTLYTRFAQMLGTPLYMSPEQADMSGQDIDTRSDIYSLGVLLYELLTGTTPFNKKRLQGIAATELRRILCEEEPPKPSTRLSQSGDQLPSIAALRNTEPAKLSKLVRGDLDWIVMKCLDKDRKRRYETANALARDVQRFMHDEPVHACPPSASYRFRKFARRYRKPLLAASLVAMALVCGTAVSIWQAVRAVRAERSAIAERDAGELARQEAIRGQEEAEQARAEEARSRRQAEKVTDFLVSTFQSPHPLREGSEITVAEVLDHGEEQLEEDLADEPLTQAALLDAIGRSRTSLGLSTSSIKSLARAYDIRRQELGSNHADTLATLDGLASAYRASGLQQKAIKLYEDALATRRAHLGSDHPDTLASLRNLANIYHAVGRREEALSLYQESLELAGSKQLSSSEDMGDSLAFKLDAIEAQQSREAARLRDQMLQHGFFAASAGLASRVSAEAVNEVMDVAMNFHGELTPGALDAVVLGELRQTAGQMEAAEDAFRTALGMGEMRPFVYKSLGWCLLAQGKENEAKENFEKALATYRQSDGKYDLSQADPDEMTAAYFLDLVTEKEYTDHTADDERLACFPWFYVAQRREIEGNQEAAIAAYRRSVELGENETAHPVLGQARWRLEKLLENVDK</sequence>
<dbReference type="Proteomes" id="UP000323917">
    <property type="component" value="Chromosome"/>
</dbReference>
<dbReference type="InterPro" id="IPR008271">
    <property type="entry name" value="Ser/Thr_kinase_AS"/>
</dbReference>
<accession>A0A5B9QGI2</accession>
<dbReference type="Pfam" id="PF00069">
    <property type="entry name" value="Pkinase"/>
    <property type="match status" value="1"/>
</dbReference>
<dbReference type="Pfam" id="PF13424">
    <property type="entry name" value="TPR_12"/>
    <property type="match status" value="1"/>
</dbReference>
<name>A0A5B9QGI2_9BACT</name>
<dbReference type="EC" id="2.7.11.1" evidence="9"/>
<reference evidence="9 10" key="1">
    <citation type="submission" date="2019-08" db="EMBL/GenBank/DDBJ databases">
        <title>Deep-cultivation of Planctomycetes and their phenomic and genomic characterization uncovers novel biology.</title>
        <authorList>
            <person name="Wiegand S."/>
            <person name="Jogler M."/>
            <person name="Boedeker C."/>
            <person name="Pinto D."/>
            <person name="Vollmers J."/>
            <person name="Rivas-Marin E."/>
            <person name="Kohn T."/>
            <person name="Peeters S.H."/>
            <person name="Heuer A."/>
            <person name="Rast P."/>
            <person name="Oberbeckmann S."/>
            <person name="Bunk B."/>
            <person name="Jeske O."/>
            <person name="Meyerdierks A."/>
            <person name="Storesund J.E."/>
            <person name="Kallscheuer N."/>
            <person name="Luecker S."/>
            <person name="Lage O.M."/>
            <person name="Pohl T."/>
            <person name="Merkel B.J."/>
            <person name="Hornburger P."/>
            <person name="Mueller R.-W."/>
            <person name="Bruemmer F."/>
            <person name="Labrenz M."/>
            <person name="Spormann A.M."/>
            <person name="Op den Camp H."/>
            <person name="Overmann J."/>
            <person name="Amann R."/>
            <person name="Jetten M.S.M."/>
            <person name="Mascher T."/>
            <person name="Medema M.H."/>
            <person name="Devos D.P."/>
            <person name="Kaster A.-K."/>
            <person name="Ovreas L."/>
            <person name="Rohde M."/>
            <person name="Galperin M.Y."/>
            <person name="Jogler C."/>
        </authorList>
    </citation>
    <scope>NUCLEOTIDE SEQUENCE [LARGE SCALE GENOMIC DNA]</scope>
    <source>
        <strain evidence="9 10">Pr1d</strain>
    </source>
</reference>
<dbReference type="SUPFAM" id="SSF56112">
    <property type="entry name" value="Protein kinase-like (PK-like)"/>
    <property type="match status" value="1"/>
</dbReference>
<evidence type="ECO:0000256" key="3">
    <source>
        <dbReference type="ARBA" id="ARBA00022777"/>
    </source>
</evidence>
<evidence type="ECO:0000313" key="10">
    <source>
        <dbReference type="Proteomes" id="UP000323917"/>
    </source>
</evidence>
<dbReference type="InterPro" id="IPR011990">
    <property type="entry name" value="TPR-like_helical_dom_sf"/>
</dbReference>
<evidence type="ECO:0000256" key="5">
    <source>
        <dbReference type="PROSITE-ProRule" id="PRU00339"/>
    </source>
</evidence>
<dbReference type="PROSITE" id="PS50011">
    <property type="entry name" value="PROTEIN_KINASE_DOM"/>
    <property type="match status" value="1"/>
</dbReference>
<evidence type="ECO:0000313" key="9">
    <source>
        <dbReference type="EMBL" id="QEG37019.1"/>
    </source>
</evidence>
<feature type="domain" description="Protein kinase" evidence="8">
    <location>
        <begin position="79"/>
        <end position="376"/>
    </location>
</feature>
<evidence type="ECO:0000256" key="4">
    <source>
        <dbReference type="ARBA" id="ARBA00022840"/>
    </source>
</evidence>
<dbReference type="Gene3D" id="1.10.510.10">
    <property type="entry name" value="Transferase(Phosphotransferase) domain 1"/>
    <property type="match status" value="1"/>
</dbReference>
<dbReference type="SMART" id="SM00220">
    <property type="entry name" value="S_TKc"/>
    <property type="match status" value="1"/>
</dbReference>